<sequence>MEKSQAQVRKEVYEYLEKQGFHISEDRHKALKELLKYVTEVPVEIPAQAPQEHHIKCPDCGGEKVYRGKKWRQKYNEQEFPKKLSKANI</sequence>
<organism evidence="1">
    <name type="scientific">marine sediment metagenome</name>
    <dbReference type="NCBI Taxonomy" id="412755"/>
    <lineage>
        <taxon>unclassified sequences</taxon>
        <taxon>metagenomes</taxon>
        <taxon>ecological metagenomes</taxon>
    </lineage>
</organism>
<comment type="caution">
    <text evidence="1">The sequence shown here is derived from an EMBL/GenBank/DDBJ whole genome shotgun (WGS) entry which is preliminary data.</text>
</comment>
<protein>
    <submittedName>
        <fullName evidence="1">Uncharacterized protein</fullName>
    </submittedName>
</protein>
<dbReference type="AlphaFoldDB" id="A0A0F9KBL5"/>
<evidence type="ECO:0000313" key="1">
    <source>
        <dbReference type="EMBL" id="KKM79313.1"/>
    </source>
</evidence>
<reference evidence="1" key="1">
    <citation type="journal article" date="2015" name="Nature">
        <title>Complex archaea that bridge the gap between prokaryotes and eukaryotes.</title>
        <authorList>
            <person name="Spang A."/>
            <person name="Saw J.H."/>
            <person name="Jorgensen S.L."/>
            <person name="Zaremba-Niedzwiedzka K."/>
            <person name="Martijn J."/>
            <person name="Lind A.E."/>
            <person name="van Eijk R."/>
            <person name="Schleper C."/>
            <person name="Guy L."/>
            <person name="Ettema T.J."/>
        </authorList>
    </citation>
    <scope>NUCLEOTIDE SEQUENCE</scope>
</reference>
<gene>
    <name evidence="1" type="ORF">LCGC14_1351060</name>
</gene>
<dbReference type="EMBL" id="LAZR01008350">
    <property type="protein sequence ID" value="KKM79313.1"/>
    <property type="molecule type" value="Genomic_DNA"/>
</dbReference>
<accession>A0A0F9KBL5</accession>
<proteinExistence type="predicted"/>
<name>A0A0F9KBL5_9ZZZZ</name>